<dbReference type="PANTHER" id="PTHR13887:SF41">
    <property type="entry name" value="THIOREDOXIN SUPERFAMILY PROTEIN"/>
    <property type="match status" value="1"/>
</dbReference>
<accession>A0A1X1ZQU9</accession>
<sequence>MNEHWHDDQRRRVLHWYDFACPFSYVGQSRNALLIEAGFEVVALPFQAHPGMPRGGLPVKPGQGRGYAALEQEARAAGLALRWPRRLPHSRPALAAAEWVRRNQAAAFGEFQRGLFEAHFVAGDAIDDQAVIDRVGAAVGVDVRALHFALADGSAVGAVSQAEWIGRQLGLDGTPAWLVDGRLMVGLQPASAFQRLTPLSARASR</sequence>
<proteinExistence type="predicted"/>
<dbReference type="EMBL" id="LQPJ01000094">
    <property type="protein sequence ID" value="ORW25774.1"/>
    <property type="molecule type" value="Genomic_DNA"/>
</dbReference>
<dbReference type="SUPFAM" id="SSF52833">
    <property type="entry name" value="Thioredoxin-like"/>
    <property type="match status" value="1"/>
</dbReference>
<feature type="domain" description="DSBA-like thioredoxin" evidence="1">
    <location>
        <begin position="13"/>
        <end position="194"/>
    </location>
</feature>
<dbReference type="Proteomes" id="UP000193529">
    <property type="component" value="Unassembled WGS sequence"/>
</dbReference>
<protein>
    <recommendedName>
        <fullName evidence="1">DSBA-like thioredoxin domain-containing protein</fullName>
    </recommendedName>
</protein>
<dbReference type="Gene3D" id="3.40.30.10">
    <property type="entry name" value="Glutaredoxin"/>
    <property type="match status" value="1"/>
</dbReference>
<name>A0A1X1ZQU9_9MYCO</name>
<dbReference type="InterPro" id="IPR001853">
    <property type="entry name" value="DSBA-like_thioredoxin_dom"/>
</dbReference>
<evidence type="ECO:0000313" key="2">
    <source>
        <dbReference type="EMBL" id="ORW25774.1"/>
    </source>
</evidence>
<dbReference type="STRING" id="153971.AWC19_06250"/>
<dbReference type="RefSeq" id="WP_085078020.1">
    <property type="nucleotide sequence ID" value="NZ_JACKRZ010000014.1"/>
</dbReference>
<evidence type="ECO:0000259" key="1">
    <source>
        <dbReference type="Pfam" id="PF01323"/>
    </source>
</evidence>
<dbReference type="AlphaFoldDB" id="A0A1X1ZQU9"/>
<organism evidence="2 3">
    <name type="scientific">Mycobacterium palustre</name>
    <dbReference type="NCBI Taxonomy" id="153971"/>
    <lineage>
        <taxon>Bacteria</taxon>
        <taxon>Bacillati</taxon>
        <taxon>Actinomycetota</taxon>
        <taxon>Actinomycetes</taxon>
        <taxon>Mycobacteriales</taxon>
        <taxon>Mycobacteriaceae</taxon>
        <taxon>Mycobacterium</taxon>
        <taxon>Mycobacterium simiae complex</taxon>
    </lineage>
</organism>
<evidence type="ECO:0000313" key="3">
    <source>
        <dbReference type="Proteomes" id="UP000193529"/>
    </source>
</evidence>
<gene>
    <name evidence="2" type="ORF">AWC19_06250</name>
</gene>
<dbReference type="Pfam" id="PF01323">
    <property type="entry name" value="DSBA"/>
    <property type="match status" value="1"/>
</dbReference>
<dbReference type="InterPro" id="IPR036249">
    <property type="entry name" value="Thioredoxin-like_sf"/>
</dbReference>
<keyword evidence="3" id="KW-1185">Reference proteome</keyword>
<reference evidence="2 3" key="1">
    <citation type="submission" date="2016-01" db="EMBL/GenBank/DDBJ databases">
        <title>The new phylogeny of the genus Mycobacterium.</title>
        <authorList>
            <person name="Tarcisio F."/>
            <person name="Conor M."/>
            <person name="Antonella G."/>
            <person name="Elisabetta G."/>
            <person name="Giulia F.S."/>
            <person name="Sara T."/>
            <person name="Anna F."/>
            <person name="Clotilde B."/>
            <person name="Roberto B."/>
            <person name="Veronica D.S."/>
            <person name="Fabio R."/>
            <person name="Monica P."/>
            <person name="Olivier J."/>
            <person name="Enrico T."/>
            <person name="Nicola S."/>
        </authorList>
    </citation>
    <scope>NUCLEOTIDE SEQUENCE [LARGE SCALE GENOMIC DNA]</scope>
    <source>
        <strain evidence="2 3">DSM 44572</strain>
    </source>
</reference>
<dbReference type="OrthoDB" id="9799122at2"/>
<dbReference type="GO" id="GO:0016491">
    <property type="term" value="F:oxidoreductase activity"/>
    <property type="evidence" value="ECO:0007669"/>
    <property type="project" value="InterPro"/>
</dbReference>
<dbReference type="PANTHER" id="PTHR13887">
    <property type="entry name" value="GLUTATHIONE S-TRANSFERASE KAPPA"/>
    <property type="match status" value="1"/>
</dbReference>
<comment type="caution">
    <text evidence="2">The sequence shown here is derived from an EMBL/GenBank/DDBJ whole genome shotgun (WGS) entry which is preliminary data.</text>
</comment>